<dbReference type="InterPro" id="IPR006058">
    <property type="entry name" value="2Fe2S_fd_BS"/>
</dbReference>
<dbReference type="FunFam" id="3.10.20.30:FF:000020">
    <property type="entry name" value="Xanthine dehydrogenase iron-sulfur subunit"/>
    <property type="match status" value="1"/>
</dbReference>
<dbReference type="InterPro" id="IPR002888">
    <property type="entry name" value="2Fe-2S-bd"/>
</dbReference>
<dbReference type="PROSITE" id="PS00197">
    <property type="entry name" value="2FE2S_FER_1"/>
    <property type="match status" value="1"/>
</dbReference>
<feature type="domain" description="2Fe-2S ferredoxin-type" evidence="6">
    <location>
        <begin position="56"/>
        <end position="132"/>
    </location>
</feature>
<dbReference type="InterPro" id="IPR036884">
    <property type="entry name" value="2Fe-2S-bd_dom_sf"/>
</dbReference>
<sequence>MDSDDKNRGGAGGVTRRGFMQIIGTGAVSASFAGVAMAARPEPAPPEKMIPAENTVKIRLHVNGAKQEVLAEPRWSLLYVLREVIGLTGTKEGCSRGECGACTVLIDDIPRYACMTLAVEAEGRKITTVEGLMNGEQLGPVQTAFLEEDAYQCGYCTPGQIMSVEGLLRKNPDPGLEEIRTAVSGNLCRCGAYKNIFRAGKKAASLKTK</sequence>
<dbReference type="Proteomes" id="UP000525298">
    <property type="component" value="Unassembled WGS sequence"/>
</dbReference>
<evidence type="ECO:0000259" key="6">
    <source>
        <dbReference type="PROSITE" id="PS51085"/>
    </source>
</evidence>
<dbReference type="RefSeq" id="WP_181550624.1">
    <property type="nucleotide sequence ID" value="NZ_JACDUS010000003.1"/>
</dbReference>
<dbReference type="Pfam" id="PF00111">
    <property type="entry name" value="Fer2"/>
    <property type="match status" value="1"/>
</dbReference>
<evidence type="ECO:0000313" key="8">
    <source>
        <dbReference type="Proteomes" id="UP000525298"/>
    </source>
</evidence>
<dbReference type="Gene3D" id="1.10.150.120">
    <property type="entry name" value="[2Fe-2S]-binding domain"/>
    <property type="match status" value="1"/>
</dbReference>
<dbReference type="InterPro" id="IPR012675">
    <property type="entry name" value="Beta-grasp_dom_sf"/>
</dbReference>
<organism evidence="7 8">
    <name type="scientific">Desulfosalsimonas propionicica</name>
    <dbReference type="NCBI Taxonomy" id="332175"/>
    <lineage>
        <taxon>Bacteria</taxon>
        <taxon>Pseudomonadati</taxon>
        <taxon>Thermodesulfobacteriota</taxon>
        <taxon>Desulfobacteria</taxon>
        <taxon>Desulfobacterales</taxon>
        <taxon>Desulfosalsimonadaceae</taxon>
        <taxon>Desulfosalsimonas</taxon>
    </lineage>
</organism>
<dbReference type="Gene3D" id="3.10.20.30">
    <property type="match status" value="1"/>
</dbReference>
<dbReference type="GO" id="GO:0046872">
    <property type="term" value="F:metal ion binding"/>
    <property type="evidence" value="ECO:0007669"/>
    <property type="project" value="UniProtKB-KW"/>
</dbReference>
<dbReference type="PANTHER" id="PTHR44379:SF2">
    <property type="entry name" value="BLR6218 PROTEIN"/>
    <property type="match status" value="1"/>
</dbReference>
<dbReference type="InterPro" id="IPR036010">
    <property type="entry name" value="2Fe-2S_ferredoxin-like_sf"/>
</dbReference>
<keyword evidence="2" id="KW-0479">Metal-binding</keyword>
<evidence type="ECO:0000256" key="4">
    <source>
        <dbReference type="ARBA" id="ARBA00023004"/>
    </source>
</evidence>
<evidence type="ECO:0000256" key="5">
    <source>
        <dbReference type="ARBA" id="ARBA00023014"/>
    </source>
</evidence>
<evidence type="ECO:0000256" key="1">
    <source>
        <dbReference type="ARBA" id="ARBA00022714"/>
    </source>
</evidence>
<dbReference type="PROSITE" id="PS51085">
    <property type="entry name" value="2FE2S_FER_2"/>
    <property type="match status" value="1"/>
</dbReference>
<keyword evidence="1" id="KW-0001">2Fe-2S</keyword>
<evidence type="ECO:0000313" key="7">
    <source>
        <dbReference type="EMBL" id="MBA2880951.1"/>
    </source>
</evidence>
<reference evidence="7 8" key="1">
    <citation type="submission" date="2020-07" db="EMBL/GenBank/DDBJ databases">
        <title>Genomic Encyclopedia of Type Strains, Phase IV (KMG-IV): sequencing the most valuable type-strain genomes for metagenomic binning, comparative biology and taxonomic classification.</title>
        <authorList>
            <person name="Goeker M."/>
        </authorList>
    </citation>
    <scope>NUCLEOTIDE SEQUENCE [LARGE SCALE GENOMIC DNA]</scope>
    <source>
        <strain evidence="7 8">DSM 17721</strain>
    </source>
</reference>
<dbReference type="Pfam" id="PF01799">
    <property type="entry name" value="Fer2_2"/>
    <property type="match status" value="1"/>
</dbReference>
<dbReference type="PROSITE" id="PS51318">
    <property type="entry name" value="TAT"/>
    <property type="match status" value="1"/>
</dbReference>
<dbReference type="AlphaFoldDB" id="A0A7W0C869"/>
<accession>A0A7W0C869</accession>
<keyword evidence="5" id="KW-0411">Iron-sulfur</keyword>
<evidence type="ECO:0000256" key="3">
    <source>
        <dbReference type="ARBA" id="ARBA00023002"/>
    </source>
</evidence>
<dbReference type="InterPro" id="IPR051452">
    <property type="entry name" value="Diverse_Oxidoreductases"/>
</dbReference>
<dbReference type="GO" id="GO:0051537">
    <property type="term" value="F:2 iron, 2 sulfur cluster binding"/>
    <property type="evidence" value="ECO:0007669"/>
    <property type="project" value="UniProtKB-KW"/>
</dbReference>
<dbReference type="SUPFAM" id="SSF47741">
    <property type="entry name" value="CO dehydrogenase ISP C-domain like"/>
    <property type="match status" value="1"/>
</dbReference>
<evidence type="ECO:0000256" key="2">
    <source>
        <dbReference type="ARBA" id="ARBA00022723"/>
    </source>
</evidence>
<keyword evidence="3" id="KW-0560">Oxidoreductase</keyword>
<dbReference type="GO" id="GO:0016491">
    <property type="term" value="F:oxidoreductase activity"/>
    <property type="evidence" value="ECO:0007669"/>
    <property type="project" value="UniProtKB-KW"/>
</dbReference>
<gene>
    <name evidence="7" type="ORF">HNR65_001277</name>
</gene>
<keyword evidence="8" id="KW-1185">Reference proteome</keyword>
<dbReference type="InterPro" id="IPR001041">
    <property type="entry name" value="2Fe-2S_ferredoxin-type"/>
</dbReference>
<dbReference type="PANTHER" id="PTHR44379">
    <property type="entry name" value="OXIDOREDUCTASE WITH IRON-SULFUR SUBUNIT"/>
    <property type="match status" value="1"/>
</dbReference>
<dbReference type="InterPro" id="IPR006311">
    <property type="entry name" value="TAT_signal"/>
</dbReference>
<keyword evidence="4" id="KW-0408">Iron</keyword>
<dbReference type="EMBL" id="JACDUS010000003">
    <property type="protein sequence ID" value="MBA2880951.1"/>
    <property type="molecule type" value="Genomic_DNA"/>
</dbReference>
<name>A0A7W0C869_9BACT</name>
<dbReference type="SUPFAM" id="SSF54292">
    <property type="entry name" value="2Fe-2S ferredoxin-like"/>
    <property type="match status" value="1"/>
</dbReference>
<proteinExistence type="predicted"/>
<dbReference type="CDD" id="cd00207">
    <property type="entry name" value="fer2"/>
    <property type="match status" value="1"/>
</dbReference>
<comment type="caution">
    <text evidence="7">The sequence shown here is derived from an EMBL/GenBank/DDBJ whole genome shotgun (WGS) entry which is preliminary data.</text>
</comment>
<protein>
    <submittedName>
        <fullName evidence="7">Xanthine dehydrogenase YagT iron-sulfur-binding subunit</fullName>
    </submittedName>
</protein>